<keyword evidence="3 4" id="KW-0597">Phosphoprotein</keyword>
<comment type="catalytic activity">
    <reaction evidence="1">
        <text>ATP + protein L-histidine = ADP + protein N-phospho-L-histidine.</text>
        <dbReference type="EC" id="2.7.13.3"/>
    </reaction>
</comment>
<dbReference type="SMART" id="SM00448">
    <property type="entry name" value="REC"/>
    <property type="match status" value="1"/>
</dbReference>
<dbReference type="InterPro" id="IPR004358">
    <property type="entry name" value="Sig_transdc_His_kin-like_C"/>
</dbReference>
<dbReference type="PANTHER" id="PTHR43065:SF42">
    <property type="entry name" value="TWO-COMPONENT SENSOR PPRA"/>
    <property type="match status" value="1"/>
</dbReference>
<dbReference type="InterPro" id="IPR005467">
    <property type="entry name" value="His_kinase_dom"/>
</dbReference>
<dbReference type="InterPro" id="IPR001789">
    <property type="entry name" value="Sig_transdc_resp-reg_receiver"/>
</dbReference>
<dbReference type="Gene3D" id="3.40.50.2300">
    <property type="match status" value="1"/>
</dbReference>
<dbReference type="EC" id="2.7.13.3" evidence="2"/>
<dbReference type="GO" id="GO:0000155">
    <property type="term" value="F:phosphorelay sensor kinase activity"/>
    <property type="evidence" value="ECO:0007669"/>
    <property type="project" value="InterPro"/>
</dbReference>
<evidence type="ECO:0000256" key="5">
    <source>
        <dbReference type="SAM" id="Coils"/>
    </source>
</evidence>
<dbReference type="SUPFAM" id="SSF47384">
    <property type="entry name" value="Homodimeric domain of signal transducing histidine kinase"/>
    <property type="match status" value="1"/>
</dbReference>
<keyword evidence="6" id="KW-0812">Transmembrane</keyword>
<dbReference type="AlphaFoldDB" id="A0A437M757"/>
<evidence type="ECO:0000259" key="8">
    <source>
        <dbReference type="PROSITE" id="PS50110"/>
    </source>
</evidence>
<dbReference type="CDD" id="cd00082">
    <property type="entry name" value="HisKA"/>
    <property type="match status" value="1"/>
</dbReference>
<dbReference type="PROSITE" id="PS50109">
    <property type="entry name" value="HIS_KIN"/>
    <property type="match status" value="1"/>
</dbReference>
<feature type="transmembrane region" description="Helical" evidence="6">
    <location>
        <begin position="20"/>
        <end position="42"/>
    </location>
</feature>
<evidence type="ECO:0000259" key="7">
    <source>
        <dbReference type="PROSITE" id="PS50109"/>
    </source>
</evidence>
<dbReference type="InterPro" id="IPR036097">
    <property type="entry name" value="HisK_dim/P_sf"/>
</dbReference>
<dbReference type="Pfam" id="PF00512">
    <property type="entry name" value="HisKA"/>
    <property type="match status" value="1"/>
</dbReference>
<accession>A0A437M757</accession>
<dbReference type="Proteomes" id="UP000282971">
    <property type="component" value="Unassembled WGS sequence"/>
</dbReference>
<reference evidence="9 10" key="1">
    <citation type="submission" date="2019-01" db="EMBL/GenBank/DDBJ databases">
        <authorList>
            <person name="Chen W.-M."/>
        </authorList>
    </citation>
    <scope>NUCLEOTIDE SEQUENCE [LARGE SCALE GENOMIC DNA]</scope>
    <source>
        <strain evidence="9 10">CCP-7</strain>
    </source>
</reference>
<sequence>MATFSPAAIDKGLPPALLRLAAAIIAALAVVGLLLAVVTMVARSNAERDLALKREQHSRDVMVLTRSLDASIARAEAALGRYVVSSDRRTGTIFYDEWRRAKAQLKQLRDLTADEPEQTALVDRLGNVLADRERELAAAAAFANVKKGWYAVGQFSKAGSSINVERITRLLAEIAGNERERLADRSQATIFSGERANNFSTLLSVLGLGMVAAALLLGWLAAAAASGRRSADALAEAEGDRATALETAVAERTRELREANAQLKEEAETRARAEAQLAQAQKMEAVGQLTGGIAHDFNNMLAVVVGGIDMARRKFAQGSAETGQYLESAMEGADRASALTRRLLSFARAEPLLPDSVQPDRLVQGMTDLLDRTLGERIVVHTSAGSRVWPIWVDRHQLENAILNLAVNARDAMEGEGRLDIDVRNISVGDGEAVPAGDYARIAVTDTGSGMSEAVRARAFEPFFTTKPAGKGTGLGLSQIFGLVRQSGGDIRIESEPGRGTTISLYFPRHAAAGAVRRERTIPPIATLPGGGTLDVLMVEDDSRVHAATRAALTELGHRVTGCASGQEALALLDGALRIDLLMTDVMMPGMTGPELVARAHDVRPDVAVLFVTGYVGEAGQADDFAGHEVLRKPFTVAALGGAIDKTMARQVTATPGVAAA</sequence>
<comment type="caution">
    <text evidence="9">The sequence shown here is derived from an EMBL/GenBank/DDBJ whole genome shotgun (WGS) entry which is preliminary data.</text>
</comment>
<dbReference type="InterPro" id="IPR011006">
    <property type="entry name" value="CheY-like_superfamily"/>
</dbReference>
<keyword evidence="5" id="KW-0175">Coiled coil</keyword>
<evidence type="ECO:0000313" key="10">
    <source>
        <dbReference type="Proteomes" id="UP000282971"/>
    </source>
</evidence>
<feature type="modified residue" description="4-aspartylphosphate" evidence="4">
    <location>
        <position position="585"/>
    </location>
</feature>
<dbReference type="SMART" id="SM00388">
    <property type="entry name" value="HisKA"/>
    <property type="match status" value="1"/>
</dbReference>
<evidence type="ECO:0000256" key="3">
    <source>
        <dbReference type="ARBA" id="ARBA00022553"/>
    </source>
</evidence>
<dbReference type="Pfam" id="PF02518">
    <property type="entry name" value="HATPase_c"/>
    <property type="match status" value="1"/>
</dbReference>
<keyword evidence="6" id="KW-1133">Transmembrane helix</keyword>
<dbReference type="EMBL" id="SACN01000001">
    <property type="protein sequence ID" value="RVT93334.1"/>
    <property type="molecule type" value="Genomic_DNA"/>
</dbReference>
<dbReference type="Gene3D" id="3.30.565.10">
    <property type="entry name" value="Histidine kinase-like ATPase, C-terminal domain"/>
    <property type="match status" value="1"/>
</dbReference>
<dbReference type="SMART" id="SM00387">
    <property type="entry name" value="HATPase_c"/>
    <property type="match status" value="1"/>
</dbReference>
<evidence type="ECO:0000256" key="4">
    <source>
        <dbReference type="PROSITE-ProRule" id="PRU00169"/>
    </source>
</evidence>
<name>A0A437M757_9SPHN</name>
<dbReference type="InterPro" id="IPR003594">
    <property type="entry name" value="HATPase_dom"/>
</dbReference>
<organism evidence="9 10">
    <name type="scientific">Sphingomonas crocodyli</name>
    <dbReference type="NCBI Taxonomy" id="1979270"/>
    <lineage>
        <taxon>Bacteria</taxon>
        <taxon>Pseudomonadati</taxon>
        <taxon>Pseudomonadota</taxon>
        <taxon>Alphaproteobacteria</taxon>
        <taxon>Sphingomonadales</taxon>
        <taxon>Sphingomonadaceae</taxon>
        <taxon>Sphingomonas</taxon>
    </lineage>
</organism>
<feature type="transmembrane region" description="Helical" evidence="6">
    <location>
        <begin position="202"/>
        <end position="222"/>
    </location>
</feature>
<feature type="coiled-coil region" evidence="5">
    <location>
        <begin position="242"/>
        <end position="283"/>
    </location>
</feature>
<protein>
    <recommendedName>
        <fullName evidence="2">histidine kinase</fullName>
        <ecNumber evidence="2">2.7.13.3</ecNumber>
    </recommendedName>
</protein>
<dbReference type="Pfam" id="PF00072">
    <property type="entry name" value="Response_reg"/>
    <property type="match status" value="1"/>
</dbReference>
<evidence type="ECO:0000256" key="2">
    <source>
        <dbReference type="ARBA" id="ARBA00012438"/>
    </source>
</evidence>
<gene>
    <name evidence="9" type="ORF">EOD43_05470</name>
</gene>
<feature type="domain" description="Response regulatory" evidence="8">
    <location>
        <begin position="535"/>
        <end position="648"/>
    </location>
</feature>
<dbReference type="SUPFAM" id="SSF55874">
    <property type="entry name" value="ATPase domain of HSP90 chaperone/DNA topoisomerase II/histidine kinase"/>
    <property type="match status" value="1"/>
</dbReference>
<dbReference type="InterPro" id="IPR036890">
    <property type="entry name" value="HATPase_C_sf"/>
</dbReference>
<keyword evidence="10" id="KW-1185">Reference proteome</keyword>
<keyword evidence="6" id="KW-0472">Membrane</keyword>
<evidence type="ECO:0000256" key="6">
    <source>
        <dbReference type="SAM" id="Phobius"/>
    </source>
</evidence>
<dbReference type="InterPro" id="IPR003661">
    <property type="entry name" value="HisK_dim/P_dom"/>
</dbReference>
<proteinExistence type="predicted"/>
<dbReference type="PROSITE" id="PS50110">
    <property type="entry name" value="RESPONSE_REGULATORY"/>
    <property type="match status" value="1"/>
</dbReference>
<feature type="domain" description="Histidine kinase" evidence="7">
    <location>
        <begin position="292"/>
        <end position="511"/>
    </location>
</feature>
<dbReference type="InterPro" id="IPR007891">
    <property type="entry name" value="CHASE3"/>
</dbReference>
<dbReference type="SUPFAM" id="SSF52172">
    <property type="entry name" value="CheY-like"/>
    <property type="match status" value="1"/>
</dbReference>
<dbReference type="PANTHER" id="PTHR43065">
    <property type="entry name" value="SENSOR HISTIDINE KINASE"/>
    <property type="match status" value="1"/>
</dbReference>
<dbReference type="Pfam" id="PF05227">
    <property type="entry name" value="CHASE3"/>
    <property type="match status" value="1"/>
</dbReference>
<dbReference type="Gene3D" id="1.10.287.130">
    <property type="match status" value="1"/>
</dbReference>
<evidence type="ECO:0000256" key="1">
    <source>
        <dbReference type="ARBA" id="ARBA00000085"/>
    </source>
</evidence>
<dbReference type="OrthoDB" id="9796100at2"/>
<evidence type="ECO:0000313" key="9">
    <source>
        <dbReference type="EMBL" id="RVT93334.1"/>
    </source>
</evidence>
<dbReference type="RefSeq" id="WP_127741833.1">
    <property type="nucleotide sequence ID" value="NZ_SACN01000001.1"/>
</dbReference>
<dbReference type="PRINTS" id="PR00344">
    <property type="entry name" value="BCTRLSENSOR"/>
</dbReference>